<dbReference type="Proteomes" id="UP000550729">
    <property type="component" value="Unassembled WGS sequence"/>
</dbReference>
<name>A0A848KSW2_9ACTN</name>
<organism evidence="1 2">
    <name type="scientific">Gordonia asplenii</name>
    <dbReference type="NCBI Taxonomy" id="2725283"/>
    <lineage>
        <taxon>Bacteria</taxon>
        <taxon>Bacillati</taxon>
        <taxon>Actinomycetota</taxon>
        <taxon>Actinomycetes</taxon>
        <taxon>Mycobacteriales</taxon>
        <taxon>Gordoniaceae</taxon>
        <taxon>Gordonia</taxon>
    </lineage>
</organism>
<evidence type="ECO:0000313" key="2">
    <source>
        <dbReference type="Proteomes" id="UP000550729"/>
    </source>
</evidence>
<sequence>MALGREMLAREMAQPVAPNECGCAKCVARATPFSENEITATLAQLDDRDAARFAMGAQRLLGFQWFDDSQAWVPSFINSVWLDEHGEAVEGARVLRMPLPTDVGSGVSAAAQLLAWRPLPVQVSPSIGLSGLGRRTGSGLGS</sequence>
<dbReference type="AlphaFoldDB" id="A0A848KSW2"/>
<dbReference type="EMBL" id="JABBNB010000010">
    <property type="protein sequence ID" value="NMO01776.1"/>
    <property type="molecule type" value="Genomic_DNA"/>
</dbReference>
<keyword evidence="2" id="KW-1185">Reference proteome</keyword>
<proteinExistence type="predicted"/>
<gene>
    <name evidence="1" type="ORF">HH308_11180</name>
</gene>
<accession>A0A848KSW2</accession>
<evidence type="ECO:0000313" key="1">
    <source>
        <dbReference type="EMBL" id="NMO01776.1"/>
    </source>
</evidence>
<dbReference type="RefSeq" id="WP_170194291.1">
    <property type="nucleotide sequence ID" value="NZ_JABBNB010000010.1"/>
</dbReference>
<protein>
    <submittedName>
        <fullName evidence="1">Uncharacterized protein</fullName>
    </submittedName>
</protein>
<reference evidence="1 2" key="1">
    <citation type="submission" date="2020-04" db="EMBL/GenBank/DDBJ databases">
        <title>Gordonia sp. nov. TBRC 11910.</title>
        <authorList>
            <person name="Suriyachadkun C."/>
        </authorList>
    </citation>
    <scope>NUCLEOTIDE SEQUENCE [LARGE SCALE GENOMIC DNA]</scope>
    <source>
        <strain evidence="1 2">TBRC 11910</strain>
    </source>
</reference>
<comment type="caution">
    <text evidence="1">The sequence shown here is derived from an EMBL/GenBank/DDBJ whole genome shotgun (WGS) entry which is preliminary data.</text>
</comment>